<dbReference type="Pfam" id="PF01844">
    <property type="entry name" value="HNH"/>
    <property type="match status" value="1"/>
</dbReference>
<evidence type="ECO:0000313" key="2">
    <source>
        <dbReference type="EMBL" id="CAL61996.1"/>
    </source>
</evidence>
<keyword evidence="3" id="KW-1185">Reference proteome</keyword>
<evidence type="ECO:0000259" key="1">
    <source>
        <dbReference type="Pfam" id="PF01844"/>
    </source>
</evidence>
<gene>
    <name evidence="2" type="ordered locus">HEAR1842</name>
</gene>
<accession>A4G659</accession>
<proteinExistence type="predicted"/>
<dbReference type="InterPro" id="IPR003615">
    <property type="entry name" value="HNH_nuc"/>
</dbReference>
<protein>
    <submittedName>
        <fullName evidence="2">Restriction endonuclease</fullName>
    </submittedName>
</protein>
<dbReference type="InterPro" id="IPR002711">
    <property type="entry name" value="HNH"/>
</dbReference>
<dbReference type="GO" id="GO:0008270">
    <property type="term" value="F:zinc ion binding"/>
    <property type="evidence" value="ECO:0007669"/>
    <property type="project" value="InterPro"/>
</dbReference>
<dbReference type="OrthoDB" id="8724879at2"/>
<keyword evidence="2" id="KW-0540">Nuclease</keyword>
<organism evidence="2 3">
    <name type="scientific">Herminiimonas arsenicoxydans</name>
    <dbReference type="NCBI Taxonomy" id="204773"/>
    <lineage>
        <taxon>Bacteria</taxon>
        <taxon>Pseudomonadati</taxon>
        <taxon>Pseudomonadota</taxon>
        <taxon>Betaproteobacteria</taxon>
        <taxon>Burkholderiales</taxon>
        <taxon>Oxalobacteraceae</taxon>
        <taxon>Herminiimonas</taxon>
    </lineage>
</organism>
<dbReference type="EMBL" id="CU207211">
    <property type="protein sequence ID" value="CAL61996.1"/>
    <property type="molecule type" value="Genomic_DNA"/>
</dbReference>
<reference evidence="2 3" key="1">
    <citation type="journal article" date="2007" name="PLoS Genet.">
        <title>A tale of two oxidation states: bacterial colonization of arsenic-rich environments.</title>
        <authorList>
            <person name="Muller D."/>
            <person name="Medigue C."/>
            <person name="Koechler S."/>
            <person name="Barbe V."/>
            <person name="Barakat M."/>
            <person name="Talla E."/>
            <person name="Bonnefoy V."/>
            <person name="Krin E."/>
            <person name="Arsene-Ploetze F."/>
            <person name="Carapito C."/>
            <person name="Chandler M."/>
            <person name="Cournoyer B."/>
            <person name="Cruveiller S."/>
            <person name="Dossat C."/>
            <person name="Duval S."/>
            <person name="Heymann M."/>
            <person name="Leize E."/>
            <person name="Lieutaud A."/>
            <person name="Lievremont D."/>
            <person name="Makita Y."/>
            <person name="Mangenot S."/>
            <person name="Nitschke W."/>
            <person name="Ortet P."/>
            <person name="Perdrial N."/>
            <person name="Schoepp B."/>
            <person name="Siguier N."/>
            <person name="Simeonova D.D."/>
            <person name="Rouy Z."/>
            <person name="Segurens B."/>
            <person name="Turlin E."/>
            <person name="Vallenet D."/>
            <person name="Van Dorsselaer A."/>
            <person name="Weiss S."/>
            <person name="Weissenbach J."/>
            <person name="Lett M.C."/>
            <person name="Danchin A."/>
            <person name="Bertin P.N."/>
        </authorList>
    </citation>
    <scope>NUCLEOTIDE SEQUENCE [LARGE SCALE GENOMIC DNA]</scope>
    <source>
        <strain evidence="3">ULPAs1</strain>
    </source>
</reference>
<feature type="domain" description="HNH" evidence="1">
    <location>
        <begin position="194"/>
        <end position="244"/>
    </location>
</feature>
<name>A4G659_HERAR</name>
<dbReference type="HOGENOM" id="CLU_993546_0_0_4"/>
<dbReference type="GO" id="GO:0004519">
    <property type="term" value="F:endonuclease activity"/>
    <property type="evidence" value="ECO:0007669"/>
    <property type="project" value="UniProtKB-KW"/>
</dbReference>
<dbReference type="REBASE" id="15025">
    <property type="entry name" value="HarORF1841P"/>
</dbReference>
<dbReference type="KEGG" id="har:HEAR1842"/>
<dbReference type="Proteomes" id="UP000006697">
    <property type="component" value="Chromosome"/>
</dbReference>
<dbReference type="GO" id="GO:0003676">
    <property type="term" value="F:nucleic acid binding"/>
    <property type="evidence" value="ECO:0007669"/>
    <property type="project" value="InterPro"/>
</dbReference>
<keyword evidence="2" id="KW-0378">Hydrolase</keyword>
<dbReference type="STRING" id="204773.HEAR1842"/>
<dbReference type="eggNOG" id="COG3183">
    <property type="taxonomic scope" value="Bacteria"/>
</dbReference>
<dbReference type="AlphaFoldDB" id="A4G659"/>
<keyword evidence="2" id="KW-0255">Endonuclease</keyword>
<evidence type="ECO:0000313" key="3">
    <source>
        <dbReference type="Proteomes" id="UP000006697"/>
    </source>
</evidence>
<sequence length="269" mass="30897">MKLESAPDLFRISKGDRITKRDLYDLIQFSKVRSSSFWAGEEFSIGNTPQQGINWVGSVPQVKAVIVKTRNGSYADDGWSDTKKTAYQYSFKASKGVISYKDKANAVLINQPQYLYPVFLFTECKDGWEFEGSFSVSEIEEKYLVLKRGENISNAVDFDESEYQEGERKYVTHLLAERSRSVVSMLKELNDWKCDVCQKNFEKEYGVKYIEAHHKIPISSFSSKHPVKSSDFALLCPNCHKAIHIYMKKLDTDYEQIATILKSQLALEE</sequence>
<dbReference type="CDD" id="cd00085">
    <property type="entry name" value="HNHc"/>
    <property type="match status" value="1"/>
</dbReference>